<sequence length="539" mass="58355">MSKAQGQDQNSVESENTSITFTYDNGWLPSNPLGIATSLDNIIIKSGIANITINTLCSILTVDPGAALYVASGITLTTDVLNLESTSQQYSSLISDGTIVGVISYHKHTEQLGINDLISPPISGQLFPEFAAENLNLGYSGFTRAFAPYNTAAGAYQNYGILSNASTLLEAGKGYRAATTDGGTLTFTGIPRTDDVLDISISDASAGFAWNLIGNPYPSYIDFETFFILNKSQFNTGTYQAIYGYDGDASDGWTVWNQASIDSPVINELIAPGQAFFVKAKSGGGLVDFTTTMRCEGSSDDFILGRSSSSPHHGHIQLKSSSSESNFSTDFYFNSNATQGFDPGYDSALFSENPPAFSIYSHLVEDNSGTPLAVQTFNPIAMYDVVIPLGVNASQGQEVTLSITETDMPEDIIIYLEDTSNNSFTLLNTNDYVFTANDNLTGTGRFYLRFSGDALSVDKSNFTTVNIWSHDKTINISGQLLSETKARLYDVNGRVVLTNTLNTNSAKQTIDVSHISAGIYIMELDNKTNERRIEKLIIR</sequence>
<gene>
    <name evidence="3" type="ORF">GCM10022292_18620</name>
</gene>
<evidence type="ECO:0000313" key="4">
    <source>
        <dbReference type="Proteomes" id="UP001501682"/>
    </source>
</evidence>
<organism evidence="3 4">
    <name type="scientific">Winogradskyella damuponensis</name>
    <dbReference type="NCBI Taxonomy" id="943939"/>
    <lineage>
        <taxon>Bacteria</taxon>
        <taxon>Pseudomonadati</taxon>
        <taxon>Bacteroidota</taxon>
        <taxon>Flavobacteriia</taxon>
        <taxon>Flavobacteriales</taxon>
        <taxon>Flavobacteriaceae</taxon>
        <taxon>Winogradskyella</taxon>
    </lineage>
</organism>
<dbReference type="Proteomes" id="UP001501682">
    <property type="component" value="Unassembled WGS sequence"/>
</dbReference>
<accession>A0ABP8CUJ1</accession>
<evidence type="ECO:0000256" key="1">
    <source>
        <dbReference type="ARBA" id="ARBA00022729"/>
    </source>
</evidence>
<reference evidence="4" key="1">
    <citation type="journal article" date="2019" name="Int. J. Syst. Evol. Microbiol.">
        <title>The Global Catalogue of Microorganisms (GCM) 10K type strain sequencing project: providing services to taxonomists for standard genome sequencing and annotation.</title>
        <authorList>
            <consortium name="The Broad Institute Genomics Platform"/>
            <consortium name="The Broad Institute Genome Sequencing Center for Infectious Disease"/>
            <person name="Wu L."/>
            <person name="Ma J."/>
        </authorList>
    </citation>
    <scope>NUCLEOTIDE SEQUENCE [LARGE SCALE GENOMIC DNA]</scope>
    <source>
        <strain evidence="4">JCM 17633</strain>
    </source>
</reference>
<evidence type="ECO:0000259" key="2">
    <source>
        <dbReference type="Pfam" id="PF18962"/>
    </source>
</evidence>
<dbReference type="InterPro" id="IPR026444">
    <property type="entry name" value="Secre_tail"/>
</dbReference>
<keyword evidence="1" id="KW-0732">Signal</keyword>
<protein>
    <recommendedName>
        <fullName evidence="2">Secretion system C-terminal sorting domain-containing protein</fullName>
    </recommendedName>
</protein>
<proteinExistence type="predicted"/>
<dbReference type="NCBIfam" id="TIGR04183">
    <property type="entry name" value="Por_Secre_tail"/>
    <property type="match status" value="1"/>
</dbReference>
<keyword evidence="4" id="KW-1185">Reference proteome</keyword>
<feature type="domain" description="Secretion system C-terminal sorting" evidence="2">
    <location>
        <begin position="473"/>
        <end position="538"/>
    </location>
</feature>
<dbReference type="Pfam" id="PF18962">
    <property type="entry name" value="Por_Secre_tail"/>
    <property type="match status" value="1"/>
</dbReference>
<name>A0ABP8CUJ1_9FLAO</name>
<dbReference type="EMBL" id="BAABCB010000018">
    <property type="protein sequence ID" value="GAA4243559.1"/>
    <property type="molecule type" value="Genomic_DNA"/>
</dbReference>
<evidence type="ECO:0000313" key="3">
    <source>
        <dbReference type="EMBL" id="GAA4243559.1"/>
    </source>
</evidence>
<comment type="caution">
    <text evidence="3">The sequence shown here is derived from an EMBL/GenBank/DDBJ whole genome shotgun (WGS) entry which is preliminary data.</text>
</comment>